<dbReference type="EMBL" id="QQSY01000001">
    <property type="protein sequence ID" value="RDI99395.1"/>
    <property type="molecule type" value="Genomic_DNA"/>
</dbReference>
<evidence type="ECO:0000313" key="4">
    <source>
        <dbReference type="Proteomes" id="UP000254711"/>
    </source>
</evidence>
<dbReference type="OrthoDB" id="9805356at2"/>
<evidence type="ECO:0000256" key="1">
    <source>
        <dbReference type="SAM" id="SignalP"/>
    </source>
</evidence>
<dbReference type="InterPro" id="IPR014710">
    <property type="entry name" value="RmlC-like_jellyroll"/>
</dbReference>
<protein>
    <submittedName>
        <fullName evidence="3">Cupin domain-containing protein</fullName>
    </submittedName>
</protein>
<feature type="signal peptide" evidence="1">
    <location>
        <begin position="1"/>
        <end position="25"/>
    </location>
</feature>
<dbReference type="AlphaFoldDB" id="A0A370K9V0"/>
<organism evidence="3 4">
    <name type="scientific">Dyella solisilvae</name>
    <dbReference type="NCBI Taxonomy" id="1920168"/>
    <lineage>
        <taxon>Bacteria</taxon>
        <taxon>Pseudomonadati</taxon>
        <taxon>Pseudomonadota</taxon>
        <taxon>Gammaproteobacteria</taxon>
        <taxon>Lysobacterales</taxon>
        <taxon>Rhodanobacteraceae</taxon>
        <taxon>Dyella</taxon>
    </lineage>
</organism>
<proteinExistence type="predicted"/>
<dbReference type="CDD" id="cd02235">
    <property type="entry name" value="cupin_BLL4011-like"/>
    <property type="match status" value="1"/>
</dbReference>
<dbReference type="PANTHER" id="PTHR38599:SF1">
    <property type="entry name" value="CUPIN DOMAIN PROTEIN (AFU_ORTHOLOGUE AFUA_3G13620)"/>
    <property type="match status" value="1"/>
</dbReference>
<feature type="chain" id="PRO_5016645733" evidence="1">
    <location>
        <begin position="26"/>
        <end position="134"/>
    </location>
</feature>
<reference evidence="3 4" key="1">
    <citation type="submission" date="2018-07" db="EMBL/GenBank/DDBJ databases">
        <title>Dyella solisilvae sp. nov., isolated from the pine and broad-leaved mixed forest soil.</title>
        <authorList>
            <person name="Gao Z."/>
            <person name="Qiu L."/>
        </authorList>
    </citation>
    <scope>NUCLEOTIDE SEQUENCE [LARGE SCALE GENOMIC DNA]</scope>
    <source>
        <strain evidence="3 4">DHG54</strain>
    </source>
</reference>
<dbReference type="Pfam" id="PF07883">
    <property type="entry name" value="Cupin_2"/>
    <property type="match status" value="1"/>
</dbReference>
<keyword evidence="1" id="KW-0732">Signal</keyword>
<dbReference type="Proteomes" id="UP000254711">
    <property type="component" value="Unassembled WGS sequence"/>
</dbReference>
<dbReference type="InterPro" id="IPR013096">
    <property type="entry name" value="Cupin_2"/>
</dbReference>
<feature type="domain" description="Cupin type-2" evidence="2">
    <location>
        <begin position="52"/>
        <end position="117"/>
    </location>
</feature>
<gene>
    <name evidence="3" type="ORF">DVT68_00585</name>
</gene>
<dbReference type="Gene3D" id="2.60.120.10">
    <property type="entry name" value="Jelly Rolls"/>
    <property type="match status" value="1"/>
</dbReference>
<dbReference type="RefSeq" id="WP_114823137.1">
    <property type="nucleotide sequence ID" value="NZ_QQSY01000001.1"/>
</dbReference>
<sequence length="134" mass="14432">MKATIVAAVALLGVAYAFSPHTAQAQQLEGTHRQELSRHDLSMPGWEEVQLRVDIDPGKAAPNHKHPGEEIIYVIEGTLEYQLEGSPPATLRTGDVLFIPAGVVHNAKNVGHTNAAELATYVVPKGKPLVELVK</sequence>
<accession>A0A370K9V0</accession>
<comment type="caution">
    <text evidence="3">The sequence shown here is derived from an EMBL/GenBank/DDBJ whole genome shotgun (WGS) entry which is preliminary data.</text>
</comment>
<evidence type="ECO:0000259" key="2">
    <source>
        <dbReference type="Pfam" id="PF07883"/>
    </source>
</evidence>
<name>A0A370K9V0_9GAMM</name>
<dbReference type="SUPFAM" id="SSF51182">
    <property type="entry name" value="RmlC-like cupins"/>
    <property type="match status" value="1"/>
</dbReference>
<dbReference type="InterPro" id="IPR011051">
    <property type="entry name" value="RmlC_Cupin_sf"/>
</dbReference>
<dbReference type="PANTHER" id="PTHR38599">
    <property type="entry name" value="CUPIN DOMAIN PROTEIN (AFU_ORTHOLOGUE AFUA_3G13620)"/>
    <property type="match status" value="1"/>
</dbReference>
<keyword evidence="4" id="KW-1185">Reference proteome</keyword>
<evidence type="ECO:0000313" key="3">
    <source>
        <dbReference type="EMBL" id="RDI99395.1"/>
    </source>
</evidence>